<feature type="zinc finger region" description="C4-type" evidence="6">
    <location>
        <begin position="5"/>
        <end position="28"/>
    </location>
</feature>
<dbReference type="HOGENOM" id="CLU_093932_3_0_1"/>
<dbReference type="PIRSF" id="PIRSF005586">
    <property type="entry name" value="RNApol_RpoM"/>
    <property type="match status" value="1"/>
</dbReference>
<evidence type="ECO:0000313" key="9">
    <source>
        <dbReference type="Proteomes" id="UP000011081"/>
    </source>
</evidence>
<dbReference type="GO" id="GO:0042780">
    <property type="term" value="P:tRNA 3'-end processing"/>
    <property type="evidence" value="ECO:0007669"/>
    <property type="project" value="EnsemblFungi"/>
</dbReference>
<dbReference type="GeneID" id="19879277"/>
<dbReference type="SMART" id="SM00440">
    <property type="entry name" value="ZnF_C2C2"/>
    <property type="match status" value="1"/>
</dbReference>
<dbReference type="GO" id="GO:0006384">
    <property type="term" value="P:transcription initiation at RNA polymerase III promoter"/>
    <property type="evidence" value="ECO:0007669"/>
    <property type="project" value="EnsemblFungi"/>
</dbReference>
<dbReference type="SUPFAM" id="SSF57783">
    <property type="entry name" value="Zinc beta-ribbon"/>
    <property type="match status" value="1"/>
</dbReference>
<dbReference type="InParanoid" id="L2GTY1"/>
<dbReference type="PROSITE" id="PS51133">
    <property type="entry name" value="ZF_TFIIS_2"/>
    <property type="match status" value="1"/>
</dbReference>
<dbReference type="RefSeq" id="XP_008074418.1">
    <property type="nucleotide sequence ID" value="XM_008076227.1"/>
</dbReference>
<comment type="similarity">
    <text evidence="4">Belongs to the archaeal rpoM/eukaryotic RPA12/RPB9/RPC11 RNA polymerase family.</text>
</comment>
<feature type="binding site" evidence="5">
    <location>
        <position position="96"/>
    </location>
    <ligand>
        <name>Zn(2+)</name>
        <dbReference type="ChEBI" id="CHEBI:29105"/>
        <label>2</label>
    </ligand>
</feature>
<keyword evidence="9" id="KW-1185">Reference proteome</keyword>
<feature type="binding site" evidence="5">
    <location>
        <position position="99"/>
    </location>
    <ligand>
        <name>Zn(2+)</name>
        <dbReference type="ChEBI" id="CHEBI:29105"/>
        <label>2</label>
    </ligand>
</feature>
<dbReference type="VEuPathDB" id="MicrosporidiaDB:VCUG_01399"/>
<evidence type="ECO:0000256" key="4">
    <source>
        <dbReference type="PIRNR" id="PIRNR005586"/>
    </source>
</evidence>
<keyword evidence="2 6" id="KW-0863">Zinc-finger</keyword>
<dbReference type="EMBL" id="GL877424">
    <property type="protein sequence ID" value="ELA47126.1"/>
    <property type="molecule type" value="Genomic_DNA"/>
</dbReference>
<dbReference type="GO" id="GO:0008270">
    <property type="term" value="F:zinc ion binding"/>
    <property type="evidence" value="ECO:0007669"/>
    <property type="project" value="UniProtKB-KW"/>
</dbReference>
<dbReference type="FunCoup" id="L2GTY1">
    <property type="interactions" value="75"/>
</dbReference>
<gene>
    <name evidence="8" type="ORF">VCUG_01399</name>
</gene>
<evidence type="ECO:0000256" key="1">
    <source>
        <dbReference type="ARBA" id="ARBA00022723"/>
    </source>
</evidence>
<feature type="binding site" evidence="5">
    <location>
        <position position="28"/>
    </location>
    <ligand>
        <name>Zn(2+)</name>
        <dbReference type="ChEBI" id="CHEBI:29105"/>
        <label>1</label>
    </ligand>
</feature>
<feature type="binding site" evidence="5">
    <location>
        <position position="71"/>
    </location>
    <ligand>
        <name>Zn(2+)</name>
        <dbReference type="ChEBI" id="CHEBI:29105"/>
        <label>2</label>
    </ligand>
</feature>
<dbReference type="GO" id="GO:0006386">
    <property type="term" value="P:termination of RNA polymerase III transcription"/>
    <property type="evidence" value="ECO:0007669"/>
    <property type="project" value="EnsemblFungi"/>
</dbReference>
<evidence type="ECO:0000256" key="3">
    <source>
        <dbReference type="ARBA" id="ARBA00022833"/>
    </source>
</evidence>
<evidence type="ECO:0000256" key="6">
    <source>
        <dbReference type="PIRSR" id="PIRSR005586-2"/>
    </source>
</evidence>
<dbReference type="Pfam" id="PF01096">
    <property type="entry name" value="Zn_ribbon_TFIIS"/>
    <property type="match status" value="1"/>
</dbReference>
<organism evidence="8 9">
    <name type="scientific">Vavraia culicis (isolate floridensis)</name>
    <name type="common">Microsporidian parasite</name>
    <dbReference type="NCBI Taxonomy" id="948595"/>
    <lineage>
        <taxon>Eukaryota</taxon>
        <taxon>Fungi</taxon>
        <taxon>Fungi incertae sedis</taxon>
        <taxon>Microsporidia</taxon>
        <taxon>Pleistophoridae</taxon>
        <taxon>Vavraia</taxon>
    </lineage>
</organism>
<dbReference type="PANTHER" id="PTHR11239">
    <property type="entry name" value="DNA-DIRECTED RNA POLYMERASE"/>
    <property type="match status" value="1"/>
</dbReference>
<keyword evidence="1 5" id="KW-0479">Metal-binding</keyword>
<comment type="subcellular location">
    <subcellularLocation>
        <location evidence="4">Nucleus</location>
    </subcellularLocation>
</comment>
<evidence type="ECO:0000256" key="5">
    <source>
        <dbReference type="PIRSR" id="PIRSR005586-1"/>
    </source>
</evidence>
<feature type="binding site" evidence="5">
    <location>
        <position position="25"/>
    </location>
    <ligand>
        <name>Zn(2+)</name>
        <dbReference type="ChEBI" id="CHEBI:29105"/>
        <label>1</label>
    </ligand>
</feature>
<sequence>MYQFCPFCRTLLLINRMNGTTSFCCRTCSYSESVGRIHERIVFDKEIKERIVWKEDVMRSMAKCEKICEKCGYNTATFYEMQTRSADEPMTIFYQCLQCKNTWKE</sequence>
<feature type="binding site" evidence="5">
    <location>
        <position position="5"/>
    </location>
    <ligand>
        <name>Zn(2+)</name>
        <dbReference type="ChEBI" id="CHEBI:29105"/>
        <label>1</label>
    </ligand>
</feature>
<evidence type="ECO:0000313" key="8">
    <source>
        <dbReference type="EMBL" id="ELA47126.1"/>
    </source>
</evidence>
<dbReference type="GO" id="GO:0042797">
    <property type="term" value="P:tRNA transcription by RNA polymerase III"/>
    <property type="evidence" value="ECO:0007669"/>
    <property type="project" value="EnsemblFungi"/>
</dbReference>
<keyword evidence="4" id="KW-0539">Nucleus</keyword>
<dbReference type="STRING" id="948595.L2GTY1"/>
<dbReference type="GO" id="GO:0005666">
    <property type="term" value="C:RNA polymerase III complex"/>
    <property type="evidence" value="ECO:0007669"/>
    <property type="project" value="EnsemblFungi"/>
</dbReference>
<keyword evidence="4" id="KW-0240">DNA-directed RNA polymerase</keyword>
<dbReference type="OrthoDB" id="282152at2759"/>
<dbReference type="Proteomes" id="UP000011081">
    <property type="component" value="Unassembled WGS sequence"/>
</dbReference>
<dbReference type="GO" id="GO:0003676">
    <property type="term" value="F:nucleic acid binding"/>
    <property type="evidence" value="ECO:0007669"/>
    <property type="project" value="InterPro"/>
</dbReference>
<protein>
    <recommendedName>
        <fullName evidence="4">DNA-directed RNA polymerase subunit</fullName>
    </recommendedName>
</protein>
<dbReference type="AlphaFoldDB" id="L2GTY1"/>
<dbReference type="InterPro" id="IPR012164">
    <property type="entry name" value="Rpa12/Rpb9/Rpc10/TFS"/>
</dbReference>
<feature type="binding site" evidence="5">
    <location>
        <position position="68"/>
    </location>
    <ligand>
        <name>Zn(2+)</name>
        <dbReference type="ChEBI" id="CHEBI:29105"/>
        <label>2</label>
    </ligand>
</feature>
<accession>L2GTY1</accession>
<proteinExistence type="inferred from homology"/>
<dbReference type="Gene3D" id="2.20.25.10">
    <property type="match status" value="1"/>
</dbReference>
<evidence type="ECO:0000256" key="2">
    <source>
        <dbReference type="ARBA" id="ARBA00022771"/>
    </source>
</evidence>
<dbReference type="PROSITE" id="PS00466">
    <property type="entry name" value="ZF_TFIIS_1"/>
    <property type="match status" value="1"/>
</dbReference>
<feature type="domain" description="TFIIS-type" evidence="7">
    <location>
        <begin position="60"/>
        <end position="104"/>
    </location>
</feature>
<dbReference type="GO" id="GO:0003899">
    <property type="term" value="F:DNA-directed RNA polymerase activity"/>
    <property type="evidence" value="ECO:0007669"/>
    <property type="project" value="EnsemblFungi"/>
</dbReference>
<name>L2GTY1_VAVCU</name>
<dbReference type="PANTHER" id="PTHR11239:SF12">
    <property type="entry name" value="DNA-DIRECTED RNA POLYMERASE III SUBUNIT RPC10"/>
    <property type="match status" value="1"/>
</dbReference>
<feature type="binding site" evidence="5">
    <location>
        <position position="8"/>
    </location>
    <ligand>
        <name>Zn(2+)</name>
        <dbReference type="ChEBI" id="CHEBI:29105"/>
        <label>1</label>
    </ligand>
</feature>
<reference evidence="9" key="1">
    <citation type="submission" date="2011-03" db="EMBL/GenBank/DDBJ databases">
        <title>The genome sequence of Vavraia culicis strain floridensis.</title>
        <authorList>
            <consortium name="The Broad Institute Genome Sequencing Platform"/>
            <person name="Cuomo C."/>
            <person name="Becnel J."/>
            <person name="Sanscrainte N."/>
            <person name="Young S.K."/>
            <person name="Zeng Q."/>
            <person name="Gargeya S."/>
            <person name="Fitzgerald M."/>
            <person name="Haas B."/>
            <person name="Abouelleil A."/>
            <person name="Alvarado L."/>
            <person name="Arachchi H.M."/>
            <person name="Berlin A."/>
            <person name="Chapman S.B."/>
            <person name="Gearin G."/>
            <person name="Goldberg J."/>
            <person name="Griggs A."/>
            <person name="Gujja S."/>
            <person name="Hansen M."/>
            <person name="Heiman D."/>
            <person name="Howarth C."/>
            <person name="Larimer J."/>
            <person name="Lui A."/>
            <person name="MacDonald P.J.P."/>
            <person name="McCowen C."/>
            <person name="Montmayeur A."/>
            <person name="Murphy C."/>
            <person name="Neiman D."/>
            <person name="Pearson M."/>
            <person name="Priest M."/>
            <person name="Roberts A."/>
            <person name="Saif S."/>
            <person name="Shea T."/>
            <person name="Sisk P."/>
            <person name="Stolte C."/>
            <person name="Sykes S."/>
            <person name="Wortman J."/>
            <person name="Nusbaum C."/>
            <person name="Birren B."/>
        </authorList>
    </citation>
    <scope>NUCLEOTIDE SEQUENCE [LARGE SCALE GENOMIC DNA]</scope>
    <source>
        <strain evidence="9">floridensis</strain>
    </source>
</reference>
<keyword evidence="3 5" id="KW-0862">Zinc</keyword>
<dbReference type="InterPro" id="IPR001222">
    <property type="entry name" value="Znf_TFIIS"/>
</dbReference>
<comment type="function">
    <text evidence="4">DNA-dependent RNA polymerase catalyzes the transcription of DNA into RNA using the four ribonucleoside triphosphates as substrates.</text>
</comment>
<keyword evidence="4" id="KW-0804">Transcription</keyword>
<evidence type="ECO:0000259" key="7">
    <source>
        <dbReference type="PROSITE" id="PS51133"/>
    </source>
</evidence>